<feature type="transmembrane region" description="Helical" evidence="2">
    <location>
        <begin position="20"/>
        <end position="42"/>
    </location>
</feature>
<dbReference type="InterPro" id="IPR006311">
    <property type="entry name" value="TAT_signal"/>
</dbReference>
<organism evidence="4 5">
    <name type="scientific">Shewanella algicola</name>
    <dbReference type="NCBI Taxonomy" id="640633"/>
    <lineage>
        <taxon>Bacteria</taxon>
        <taxon>Pseudomonadati</taxon>
        <taxon>Pseudomonadota</taxon>
        <taxon>Gammaproteobacteria</taxon>
        <taxon>Alteromonadales</taxon>
        <taxon>Shewanellaceae</taxon>
        <taxon>Shewanella</taxon>
    </lineage>
</organism>
<evidence type="ECO:0000313" key="5">
    <source>
        <dbReference type="Proteomes" id="UP001139408"/>
    </source>
</evidence>
<evidence type="ECO:0000256" key="1">
    <source>
        <dbReference type="ARBA" id="ARBA00022729"/>
    </source>
</evidence>
<dbReference type="Pfam" id="PF13486">
    <property type="entry name" value="Dehalogenase"/>
    <property type="match status" value="1"/>
</dbReference>
<feature type="domain" description="Reductive dehalogenase" evidence="3">
    <location>
        <begin position="58"/>
        <end position="116"/>
    </location>
</feature>
<keyword evidence="2" id="KW-0812">Transmembrane</keyword>
<evidence type="ECO:0000313" key="4">
    <source>
        <dbReference type="EMBL" id="MCL1106586.1"/>
    </source>
</evidence>
<dbReference type="InterPro" id="IPR028894">
    <property type="entry name" value="RDH_dom"/>
</dbReference>
<name>A0A9X2CEN4_9GAMM</name>
<keyword evidence="2" id="KW-1133">Transmembrane helix</keyword>
<dbReference type="EMBL" id="JAKILJ010000036">
    <property type="protein sequence ID" value="MCL1106586.1"/>
    <property type="molecule type" value="Genomic_DNA"/>
</dbReference>
<accession>A0A9X2CEN4</accession>
<comment type="caution">
    <text evidence="4">The sequence shown here is derived from an EMBL/GenBank/DDBJ whole genome shotgun (WGS) entry which is preliminary data.</text>
</comment>
<evidence type="ECO:0000259" key="3">
    <source>
        <dbReference type="Pfam" id="PF13486"/>
    </source>
</evidence>
<dbReference type="PROSITE" id="PS51318">
    <property type="entry name" value="TAT"/>
    <property type="match status" value="1"/>
</dbReference>
<keyword evidence="2" id="KW-0472">Membrane</keyword>
<protein>
    <submittedName>
        <fullName evidence="4">Twin-arginine translocation signal domain-containing protein</fullName>
    </submittedName>
</protein>
<gene>
    <name evidence="4" type="ORF">L2749_15190</name>
</gene>
<reference evidence="4" key="1">
    <citation type="submission" date="2022-01" db="EMBL/GenBank/DDBJ databases">
        <title>Whole genome-based taxonomy of the Shewanellaceae.</title>
        <authorList>
            <person name="Martin-Rodriguez A.J."/>
        </authorList>
    </citation>
    <scope>NUCLEOTIDE SEQUENCE</scope>
    <source>
        <strain evidence="4">DSM 23803</strain>
    </source>
</reference>
<dbReference type="InterPro" id="IPR019546">
    <property type="entry name" value="TAT_signal_bac_arc"/>
</dbReference>
<dbReference type="NCBIfam" id="TIGR01409">
    <property type="entry name" value="TAT_signal_seq"/>
    <property type="match status" value="1"/>
</dbReference>
<sequence>MNKPKFDDSTSQPMVGRRDFMKMLGVGAGAVGAISIGGKVFANMDEAIASPYGDRNLPWWVKEVDEPTIEIDWENMEVFPGVHKTLFNPNAWDKPEEWKEARDQNIISTTEKVRNNVVVELAGHFNKGI</sequence>
<evidence type="ECO:0000256" key="2">
    <source>
        <dbReference type="SAM" id="Phobius"/>
    </source>
</evidence>
<proteinExistence type="predicted"/>
<dbReference type="RefSeq" id="WP_188925905.1">
    <property type="nucleotide sequence ID" value="NZ_BMQI01000033.1"/>
</dbReference>
<dbReference type="Proteomes" id="UP001139408">
    <property type="component" value="Unassembled WGS sequence"/>
</dbReference>
<dbReference type="AlphaFoldDB" id="A0A9X2CEN4"/>
<keyword evidence="1" id="KW-0732">Signal</keyword>
<keyword evidence="5" id="KW-1185">Reference proteome</keyword>